<dbReference type="GO" id="GO:0004131">
    <property type="term" value="F:cytosine deaminase activity"/>
    <property type="evidence" value="ECO:0007669"/>
    <property type="project" value="TreeGrafter"/>
</dbReference>
<dbReference type="EMBL" id="DSXR01000110">
    <property type="protein sequence ID" value="HGS88114.1"/>
    <property type="molecule type" value="Genomic_DNA"/>
</dbReference>
<dbReference type="SUPFAM" id="SSF51556">
    <property type="entry name" value="Metallo-dependent hydrolases"/>
    <property type="match status" value="1"/>
</dbReference>
<dbReference type="InterPro" id="IPR013108">
    <property type="entry name" value="Amidohydro_3"/>
</dbReference>
<dbReference type="SUPFAM" id="SSF51338">
    <property type="entry name" value="Composite domain of metallo-dependent hydrolases"/>
    <property type="match status" value="1"/>
</dbReference>
<dbReference type="PANTHER" id="PTHR32027">
    <property type="entry name" value="CYTOSINE DEAMINASE"/>
    <property type="match status" value="1"/>
</dbReference>
<feature type="domain" description="Amidohydrolase 3" evidence="3">
    <location>
        <begin position="42"/>
        <end position="376"/>
    </location>
</feature>
<dbReference type="AlphaFoldDB" id="A0A7C4QA22"/>
<protein>
    <submittedName>
        <fullName evidence="4">Cytosine deaminase</fullName>
    </submittedName>
</protein>
<proteinExistence type="predicted"/>
<dbReference type="GO" id="GO:0046872">
    <property type="term" value="F:metal ion binding"/>
    <property type="evidence" value="ECO:0007669"/>
    <property type="project" value="UniProtKB-KW"/>
</dbReference>
<comment type="caution">
    <text evidence="4">The sequence shown here is derived from an EMBL/GenBank/DDBJ whole genome shotgun (WGS) entry which is preliminary data.</text>
</comment>
<evidence type="ECO:0000259" key="3">
    <source>
        <dbReference type="Pfam" id="PF07969"/>
    </source>
</evidence>
<evidence type="ECO:0000256" key="2">
    <source>
        <dbReference type="ARBA" id="ARBA00022801"/>
    </source>
</evidence>
<evidence type="ECO:0000313" key="4">
    <source>
        <dbReference type="EMBL" id="HGS88114.1"/>
    </source>
</evidence>
<reference evidence="4" key="1">
    <citation type="journal article" date="2020" name="mSystems">
        <title>Genome- and Community-Level Interaction Insights into Carbon Utilization and Element Cycling Functions of Hydrothermarchaeota in Hydrothermal Sediment.</title>
        <authorList>
            <person name="Zhou Z."/>
            <person name="Liu Y."/>
            <person name="Xu W."/>
            <person name="Pan J."/>
            <person name="Luo Z.H."/>
            <person name="Li M."/>
        </authorList>
    </citation>
    <scope>NUCLEOTIDE SEQUENCE [LARGE SCALE GENOMIC DNA]</scope>
    <source>
        <strain evidence="4">SpSt-556</strain>
    </source>
</reference>
<evidence type="ECO:0000256" key="1">
    <source>
        <dbReference type="ARBA" id="ARBA00022723"/>
    </source>
</evidence>
<dbReference type="GO" id="GO:0006209">
    <property type="term" value="P:cytosine catabolic process"/>
    <property type="evidence" value="ECO:0007669"/>
    <property type="project" value="TreeGrafter"/>
</dbReference>
<name>A0A7C4QA22_9CHLR</name>
<dbReference type="CDD" id="cd01293">
    <property type="entry name" value="Bact_CD"/>
    <property type="match status" value="1"/>
</dbReference>
<keyword evidence="1" id="KW-0479">Metal-binding</keyword>
<dbReference type="GO" id="GO:0035888">
    <property type="term" value="F:isoguanine deaminase activity"/>
    <property type="evidence" value="ECO:0007669"/>
    <property type="project" value="TreeGrafter"/>
</dbReference>
<sequence>MTLDYLIKNAKTRFSGNELVQIGIKDGKIAAIAPKIEGDAKQVVDADGHLVTESFVNGHLHLCKVYTLSMMDDEALGAYTGEAMGGAMTAIELAARVKEKYDESWIIENVRKAVKLAIRFGNTHIRAFADTDTKARLEGVKALIRAREEFKGKVELQVVAFPQDGVVRDPGAEDYVEEALKLGADVVGGIPWIEYTDTDAQEHIDRMFALAKKYNKPISMLIDDAGDPTLRTLEMLAVKTIKEGWEGRVTAQHARAMALYPEPYYRKIEYLLKRAQIGVVSDPQTGPLYARVKSLYKAGVRIALGQDDIADAYYPFGRNNMLEVAFLAAHLMWMTSREELEILYDLITTNAALALNIPNYGLKEGGNADLVILNANSVWEAIWNHEAPLHVFKDGVEITEK</sequence>
<gene>
    <name evidence="4" type="ORF">ENT17_10925</name>
</gene>
<dbReference type="InterPro" id="IPR052349">
    <property type="entry name" value="Metallo-hydrolase_Enzymes"/>
</dbReference>
<dbReference type="Pfam" id="PF07969">
    <property type="entry name" value="Amidohydro_3"/>
    <property type="match status" value="1"/>
</dbReference>
<dbReference type="FunFam" id="3.20.20.140:FF:000019">
    <property type="entry name" value="Cytosine deaminase"/>
    <property type="match status" value="1"/>
</dbReference>
<dbReference type="InterPro" id="IPR011059">
    <property type="entry name" value="Metal-dep_hydrolase_composite"/>
</dbReference>
<dbReference type="Gene3D" id="2.30.40.10">
    <property type="entry name" value="Urease, subunit C, domain 1"/>
    <property type="match status" value="1"/>
</dbReference>
<dbReference type="Gene3D" id="3.20.20.140">
    <property type="entry name" value="Metal-dependent hydrolases"/>
    <property type="match status" value="1"/>
</dbReference>
<dbReference type="PANTHER" id="PTHR32027:SF0">
    <property type="entry name" value="CYTOSINE DEAMINASE"/>
    <property type="match status" value="1"/>
</dbReference>
<organism evidence="4">
    <name type="scientific">Bellilinea caldifistulae</name>
    <dbReference type="NCBI Taxonomy" id="360411"/>
    <lineage>
        <taxon>Bacteria</taxon>
        <taxon>Bacillati</taxon>
        <taxon>Chloroflexota</taxon>
        <taxon>Anaerolineae</taxon>
        <taxon>Anaerolineales</taxon>
        <taxon>Anaerolineaceae</taxon>
        <taxon>Bellilinea</taxon>
    </lineage>
</organism>
<dbReference type="InterPro" id="IPR032466">
    <property type="entry name" value="Metal_Hydrolase"/>
</dbReference>
<keyword evidence="2" id="KW-0378">Hydrolase</keyword>
<accession>A0A7C4QA22</accession>